<keyword evidence="2" id="KW-1185">Reference proteome</keyword>
<sequence length="67" mass="7146">MKVGVDGGQQGCTGHGRCAVMAGEFYDVDDNGYNIHRGETMDVPPGLEATARYGAMVCPERAIVIEE</sequence>
<organism evidence="1 2">
    <name type="scientific">Pseudonocardia acidicola</name>
    <dbReference type="NCBI Taxonomy" id="2724939"/>
    <lineage>
        <taxon>Bacteria</taxon>
        <taxon>Bacillati</taxon>
        <taxon>Actinomycetota</taxon>
        <taxon>Actinomycetes</taxon>
        <taxon>Pseudonocardiales</taxon>
        <taxon>Pseudonocardiaceae</taxon>
        <taxon>Pseudonocardia</taxon>
    </lineage>
</organism>
<protein>
    <submittedName>
        <fullName evidence="1">Ferredoxin</fullName>
    </submittedName>
</protein>
<accession>A0ABX1SJI5</accession>
<reference evidence="1 2" key="1">
    <citation type="submission" date="2020-04" db="EMBL/GenBank/DDBJ databases">
        <authorList>
            <person name="Klaysubun C."/>
            <person name="Duangmal K."/>
            <person name="Lipun K."/>
        </authorList>
    </citation>
    <scope>NUCLEOTIDE SEQUENCE [LARGE SCALE GENOMIC DNA]</scope>
    <source>
        <strain evidence="1 2">K10HN5</strain>
    </source>
</reference>
<name>A0ABX1SJI5_9PSEU</name>
<evidence type="ECO:0000313" key="1">
    <source>
        <dbReference type="EMBL" id="NMI01130.1"/>
    </source>
</evidence>
<dbReference type="EMBL" id="JAAXLA010000074">
    <property type="protein sequence ID" value="NMI01130.1"/>
    <property type="molecule type" value="Genomic_DNA"/>
</dbReference>
<dbReference type="SUPFAM" id="SSF54862">
    <property type="entry name" value="4Fe-4S ferredoxins"/>
    <property type="match status" value="1"/>
</dbReference>
<dbReference type="Pfam" id="PF13459">
    <property type="entry name" value="Fer4_15"/>
    <property type="match status" value="1"/>
</dbReference>
<comment type="caution">
    <text evidence="1">The sequence shown here is derived from an EMBL/GenBank/DDBJ whole genome shotgun (WGS) entry which is preliminary data.</text>
</comment>
<dbReference type="Proteomes" id="UP000820669">
    <property type="component" value="Unassembled WGS sequence"/>
</dbReference>
<evidence type="ECO:0000313" key="2">
    <source>
        <dbReference type="Proteomes" id="UP000820669"/>
    </source>
</evidence>
<dbReference type="Gene3D" id="3.30.70.20">
    <property type="match status" value="1"/>
</dbReference>
<gene>
    <name evidence="1" type="ORF">HF526_28080</name>
</gene>
<proteinExistence type="predicted"/>